<evidence type="ECO:0000313" key="3">
    <source>
        <dbReference type="Proteomes" id="UP000315540"/>
    </source>
</evidence>
<feature type="transmembrane region" description="Helical" evidence="1">
    <location>
        <begin position="12"/>
        <end position="36"/>
    </location>
</feature>
<dbReference type="InterPro" id="IPR025356">
    <property type="entry name" value="DUF4260"/>
</dbReference>
<dbReference type="EMBL" id="VFWZ01000002">
    <property type="protein sequence ID" value="TPN87353.1"/>
    <property type="molecule type" value="Genomic_DNA"/>
</dbReference>
<dbReference type="RefSeq" id="WP_140591995.1">
    <property type="nucleotide sequence ID" value="NZ_VFWZ01000002.1"/>
</dbReference>
<evidence type="ECO:0000313" key="2">
    <source>
        <dbReference type="EMBL" id="TPN87353.1"/>
    </source>
</evidence>
<dbReference type="AlphaFoldDB" id="A0A504JIB6"/>
<proteinExistence type="predicted"/>
<gene>
    <name evidence="2" type="ORF">FHK87_07130</name>
</gene>
<feature type="transmembrane region" description="Helical" evidence="1">
    <location>
        <begin position="65"/>
        <end position="88"/>
    </location>
</feature>
<evidence type="ECO:0000256" key="1">
    <source>
        <dbReference type="SAM" id="Phobius"/>
    </source>
</evidence>
<reference evidence="2 3" key="1">
    <citation type="submission" date="2019-06" db="EMBL/GenBank/DDBJ databases">
        <authorList>
            <person name="Meng X."/>
        </authorList>
    </citation>
    <scope>NUCLEOTIDE SEQUENCE [LARGE SCALE GENOMIC DNA]</scope>
    <source>
        <strain evidence="2 3">M625</strain>
    </source>
</reference>
<comment type="caution">
    <text evidence="2">The sequence shown here is derived from an EMBL/GenBank/DDBJ whole genome shotgun (WGS) entry which is preliminary data.</text>
</comment>
<accession>A0A504JIB6</accession>
<dbReference type="Pfam" id="PF14079">
    <property type="entry name" value="DUF4260"/>
    <property type="match status" value="1"/>
</dbReference>
<keyword evidence="3" id="KW-1185">Reference proteome</keyword>
<keyword evidence="1" id="KW-0812">Transmembrane</keyword>
<dbReference type="Proteomes" id="UP000315540">
    <property type="component" value="Unassembled WGS sequence"/>
</dbReference>
<sequence length="118" mass="13366">MKITLQLEEIAMFGFGIFLFSLLPYPWWLFLVLFLAPDLGMLGYAFNNKAGAFVYNLFHHKGLAILLYGIGICLENHILQLLGIILFAHASFDRILGYGLKLEKGFKFTHLGELGKNN</sequence>
<keyword evidence="1" id="KW-1133">Transmembrane helix</keyword>
<keyword evidence="1" id="KW-0472">Membrane</keyword>
<name>A0A504JIB6_9FLAO</name>
<protein>
    <submittedName>
        <fullName evidence="2">DUF4260 family protein</fullName>
    </submittedName>
</protein>
<dbReference type="OrthoDB" id="9813911at2"/>
<organism evidence="2 3">
    <name type="scientific">Aquimarina algicola</name>
    <dbReference type="NCBI Taxonomy" id="2589995"/>
    <lineage>
        <taxon>Bacteria</taxon>
        <taxon>Pseudomonadati</taxon>
        <taxon>Bacteroidota</taxon>
        <taxon>Flavobacteriia</taxon>
        <taxon>Flavobacteriales</taxon>
        <taxon>Flavobacteriaceae</taxon>
        <taxon>Aquimarina</taxon>
    </lineage>
</organism>